<dbReference type="SUPFAM" id="SSF82199">
    <property type="entry name" value="SET domain"/>
    <property type="match status" value="1"/>
</dbReference>
<gene>
    <name evidence="4" type="ORF">EGYM00163_LOCUS3238</name>
</gene>
<dbReference type="InterPro" id="IPR046341">
    <property type="entry name" value="SET_dom_sf"/>
</dbReference>
<evidence type="ECO:0008006" key="5">
    <source>
        <dbReference type="Google" id="ProtNLM"/>
    </source>
</evidence>
<dbReference type="Gene3D" id="2.170.270.10">
    <property type="entry name" value="SET domain"/>
    <property type="match status" value="1"/>
</dbReference>
<evidence type="ECO:0000256" key="3">
    <source>
        <dbReference type="PROSITE-ProRule" id="PRU00339"/>
    </source>
</evidence>
<dbReference type="GO" id="GO:0051879">
    <property type="term" value="F:Hsp90 protein binding"/>
    <property type="evidence" value="ECO:0007669"/>
    <property type="project" value="TreeGrafter"/>
</dbReference>
<proteinExistence type="predicted"/>
<dbReference type="AlphaFoldDB" id="A0A7S4CB07"/>
<dbReference type="Gene3D" id="1.25.40.10">
    <property type="entry name" value="Tetratricopeptide repeat domain"/>
    <property type="match status" value="1"/>
</dbReference>
<dbReference type="Pfam" id="PF14559">
    <property type="entry name" value="TPR_19"/>
    <property type="match status" value="1"/>
</dbReference>
<evidence type="ECO:0000256" key="1">
    <source>
        <dbReference type="ARBA" id="ARBA00022737"/>
    </source>
</evidence>
<dbReference type="SUPFAM" id="SSF48452">
    <property type="entry name" value="TPR-like"/>
    <property type="match status" value="1"/>
</dbReference>
<accession>A0A7S4CB07</accession>
<dbReference type="InterPro" id="IPR019734">
    <property type="entry name" value="TPR_rpt"/>
</dbReference>
<dbReference type="PANTHER" id="PTHR22904:SF533">
    <property type="entry name" value="HSP70-HSP90 ORGANIZING PROTEIN 3"/>
    <property type="match status" value="1"/>
</dbReference>
<protein>
    <recommendedName>
        <fullName evidence="5">SET domain-containing protein</fullName>
    </recommendedName>
</protein>
<evidence type="ECO:0000313" key="4">
    <source>
        <dbReference type="EMBL" id="CAE0792122.1"/>
    </source>
</evidence>
<name>A0A7S4CB07_9EUGL</name>
<reference evidence="4" key="1">
    <citation type="submission" date="2021-01" db="EMBL/GenBank/DDBJ databases">
        <authorList>
            <person name="Corre E."/>
            <person name="Pelletier E."/>
            <person name="Niang G."/>
            <person name="Scheremetjew M."/>
            <person name="Finn R."/>
            <person name="Kale V."/>
            <person name="Holt S."/>
            <person name="Cochrane G."/>
            <person name="Meng A."/>
            <person name="Brown T."/>
            <person name="Cohen L."/>
        </authorList>
    </citation>
    <scope>NUCLEOTIDE SEQUENCE</scope>
    <source>
        <strain evidence="4">CCMP1594</strain>
    </source>
</reference>
<feature type="repeat" description="TPR" evidence="3">
    <location>
        <begin position="539"/>
        <end position="572"/>
    </location>
</feature>
<dbReference type="PANTHER" id="PTHR22904">
    <property type="entry name" value="TPR REPEAT CONTAINING PROTEIN"/>
    <property type="match status" value="1"/>
</dbReference>
<dbReference type="PROSITE" id="PS50005">
    <property type="entry name" value="TPR"/>
    <property type="match status" value="1"/>
</dbReference>
<dbReference type="CDD" id="cd20071">
    <property type="entry name" value="SET_SMYD"/>
    <property type="match status" value="1"/>
</dbReference>
<evidence type="ECO:0000256" key="2">
    <source>
        <dbReference type="ARBA" id="ARBA00022803"/>
    </source>
</evidence>
<keyword evidence="1" id="KW-0677">Repeat</keyword>
<keyword evidence="2 3" id="KW-0802">TPR repeat</keyword>
<dbReference type="EMBL" id="HBJA01010346">
    <property type="protein sequence ID" value="CAE0792122.1"/>
    <property type="molecule type" value="Transcribed_RNA"/>
</dbReference>
<dbReference type="SMART" id="SM00028">
    <property type="entry name" value="TPR"/>
    <property type="match status" value="2"/>
</dbReference>
<organism evidence="4">
    <name type="scientific">Eutreptiella gymnastica</name>
    <dbReference type="NCBI Taxonomy" id="73025"/>
    <lineage>
        <taxon>Eukaryota</taxon>
        <taxon>Discoba</taxon>
        <taxon>Euglenozoa</taxon>
        <taxon>Euglenida</taxon>
        <taxon>Spirocuta</taxon>
        <taxon>Euglenophyceae</taxon>
        <taxon>Eutreptiales</taxon>
        <taxon>Eutreptiaceae</taxon>
        <taxon>Eutreptiella</taxon>
    </lineage>
</organism>
<sequence length="586" mass="65371">MASPSHTAGSVAMDSDTKRGPVLRAARDFAPGDLVLCETPLVCTAQQDPALKSVDARLMPHVLALQQICKSSEAVRQEVEGMTCPDLGHTHDIIAEAGEAARIVFAGSGMFGAYGWARGVSESSLHRCAVAFHVHALQYQDDTRALFSLGSKLVHSCIPNTHYSPTEGLGRHMALAHIKKGDIVTTSHLGLLHIESTPRRRAHLYKTRLLVCSCPRCSGPDLSRQLPCPHCHPRDPKEPTVPEDVAFERKPVHYVVCTLKPKDEDCPPSPDAFTASWTCQICARSFPDTKLGFDLDMERQLQDRVIALDPSSKGMDWDELMQWFMACLHTLGRRHWLVVKMNTMMSELLQSTLRSSKQLTDDEKDRYSDELIGCLSWIWQWFVDARCSPLLYSEAFLTGTNVLYRLASHGMKLEDFSLSCCWFYPWVQLLKGDEAEDTQAALQAIKHASKLKGFSPSVANANELLRDTLKGKGNEIFAKGEEDQGKFWEAILWYSTAVFVCPTDAVLYSNRSVSFQKLALYDEAVRDAVTCIALKPDWAKGHFRLATAYKEMGRVAEAKRVVKDAKKLAPDDEAIAMLVRQLKKMG</sequence>
<dbReference type="InterPro" id="IPR011990">
    <property type="entry name" value="TPR-like_helical_dom_sf"/>
</dbReference>